<protein>
    <recommendedName>
        <fullName evidence="3">Aminoglycoside phosphotransferase domain-containing protein</fullName>
    </recommendedName>
</protein>
<comment type="caution">
    <text evidence="1">The sequence shown here is derived from an EMBL/GenBank/DDBJ whole genome shotgun (WGS) entry which is preliminary data.</text>
</comment>
<dbReference type="AlphaFoldDB" id="A0AAN6UN38"/>
<evidence type="ECO:0008006" key="3">
    <source>
        <dbReference type="Google" id="ProtNLM"/>
    </source>
</evidence>
<reference evidence="1" key="1">
    <citation type="journal article" date="2023" name="Mol. Phylogenet. Evol.">
        <title>Genome-scale phylogeny and comparative genomics of the fungal order Sordariales.</title>
        <authorList>
            <person name="Hensen N."/>
            <person name="Bonometti L."/>
            <person name="Westerberg I."/>
            <person name="Brannstrom I.O."/>
            <person name="Guillou S."/>
            <person name="Cros-Aarteil S."/>
            <person name="Calhoun S."/>
            <person name="Haridas S."/>
            <person name="Kuo A."/>
            <person name="Mondo S."/>
            <person name="Pangilinan J."/>
            <person name="Riley R."/>
            <person name="LaButti K."/>
            <person name="Andreopoulos B."/>
            <person name="Lipzen A."/>
            <person name="Chen C."/>
            <person name="Yan M."/>
            <person name="Daum C."/>
            <person name="Ng V."/>
            <person name="Clum A."/>
            <person name="Steindorff A."/>
            <person name="Ohm R.A."/>
            <person name="Martin F."/>
            <person name="Silar P."/>
            <person name="Natvig D.O."/>
            <person name="Lalanne C."/>
            <person name="Gautier V."/>
            <person name="Ament-Velasquez S.L."/>
            <person name="Kruys A."/>
            <person name="Hutchinson M.I."/>
            <person name="Powell A.J."/>
            <person name="Barry K."/>
            <person name="Miller A.N."/>
            <person name="Grigoriev I.V."/>
            <person name="Debuchy R."/>
            <person name="Gladieux P."/>
            <person name="Hiltunen Thoren M."/>
            <person name="Johannesson H."/>
        </authorList>
    </citation>
    <scope>NUCLEOTIDE SEQUENCE</scope>
    <source>
        <strain evidence="1">CBS 123565</strain>
    </source>
</reference>
<reference evidence="1" key="2">
    <citation type="submission" date="2023-05" db="EMBL/GenBank/DDBJ databases">
        <authorList>
            <consortium name="Lawrence Berkeley National Laboratory"/>
            <person name="Steindorff A."/>
            <person name="Hensen N."/>
            <person name="Bonometti L."/>
            <person name="Westerberg I."/>
            <person name="Brannstrom I.O."/>
            <person name="Guillou S."/>
            <person name="Cros-Aarteil S."/>
            <person name="Calhoun S."/>
            <person name="Haridas S."/>
            <person name="Kuo A."/>
            <person name="Mondo S."/>
            <person name="Pangilinan J."/>
            <person name="Riley R."/>
            <person name="Labutti K."/>
            <person name="Andreopoulos B."/>
            <person name="Lipzen A."/>
            <person name="Chen C."/>
            <person name="Yanf M."/>
            <person name="Daum C."/>
            <person name="Ng V."/>
            <person name="Clum A."/>
            <person name="Ohm R."/>
            <person name="Martin F."/>
            <person name="Silar P."/>
            <person name="Natvig D."/>
            <person name="Lalanne C."/>
            <person name="Gautier V."/>
            <person name="Ament-Velasquez S.L."/>
            <person name="Kruys A."/>
            <person name="Hutchinson M.I."/>
            <person name="Powell A.J."/>
            <person name="Barry K."/>
            <person name="Miller A.N."/>
            <person name="Grigoriev I.V."/>
            <person name="Debuchy R."/>
            <person name="Gladieux P."/>
            <person name="Thoren M.H."/>
            <person name="Johannesson H."/>
        </authorList>
    </citation>
    <scope>NUCLEOTIDE SEQUENCE</scope>
    <source>
        <strain evidence="1">CBS 123565</strain>
    </source>
</reference>
<proteinExistence type="predicted"/>
<name>A0AAN6UN38_9PEZI</name>
<sequence length="188" mass="21294">MSADPTTQGSDFDGMEWVRNGIWAAEPCWTVEPDEEAIKQTVKSSLNGHPTTGPCDINFLAQGGFNKVYIVTVAEKEVIARVTLPVDPKWKTLSEDILVSDDGHLTAVVDWECISALPLWVACQVPLFLQGKASDKEPDKAQYQHDEEGNVVELFWEHLDDYELTQLRRVLLGEMEQLQPEWVRILER</sequence>
<dbReference type="Proteomes" id="UP001304895">
    <property type="component" value="Unassembled WGS sequence"/>
</dbReference>
<evidence type="ECO:0000313" key="1">
    <source>
        <dbReference type="EMBL" id="KAK4135809.1"/>
    </source>
</evidence>
<dbReference type="EMBL" id="MU853405">
    <property type="protein sequence ID" value="KAK4135809.1"/>
    <property type="molecule type" value="Genomic_DNA"/>
</dbReference>
<evidence type="ECO:0000313" key="2">
    <source>
        <dbReference type="Proteomes" id="UP001304895"/>
    </source>
</evidence>
<gene>
    <name evidence="1" type="ORF">BT67DRAFT_440687</name>
</gene>
<organism evidence="1 2">
    <name type="scientific">Trichocladium antarcticum</name>
    <dbReference type="NCBI Taxonomy" id="1450529"/>
    <lineage>
        <taxon>Eukaryota</taxon>
        <taxon>Fungi</taxon>
        <taxon>Dikarya</taxon>
        <taxon>Ascomycota</taxon>
        <taxon>Pezizomycotina</taxon>
        <taxon>Sordariomycetes</taxon>
        <taxon>Sordariomycetidae</taxon>
        <taxon>Sordariales</taxon>
        <taxon>Chaetomiaceae</taxon>
        <taxon>Trichocladium</taxon>
    </lineage>
</organism>
<keyword evidence="2" id="KW-1185">Reference proteome</keyword>
<accession>A0AAN6UN38</accession>